<dbReference type="Proteomes" id="UP000007054">
    <property type="component" value="Chromosome"/>
</dbReference>
<keyword evidence="2" id="KW-1185">Reference proteome</keyword>
<dbReference type="RefSeq" id="WP_015558713.1">
    <property type="nucleotide sequence ID" value="NC_021039.1"/>
</dbReference>
<protein>
    <submittedName>
        <fullName evidence="1">Uncharacterized protein</fullName>
    </submittedName>
</protein>
<evidence type="ECO:0000313" key="2">
    <source>
        <dbReference type="Proteomes" id="UP000007054"/>
    </source>
</evidence>
<dbReference type="STRING" id="213810.RUM_17410"/>
<sequence>MELWEFNNCVAAFNEQQAERSKEMTALAWQTANFVGAAFAGKLRKLSWYLDEAVTHTAPKVSKEEFERRLALAQEVNADGNRKVEC</sequence>
<reference evidence="1" key="1">
    <citation type="submission" date="2010-03" db="EMBL/GenBank/DDBJ databases">
        <title>The genome sequence of Ruminococcus sp. 18P13.</title>
        <authorList>
            <consortium name="metaHIT consortium -- http://www.metahit.eu/"/>
            <person name="Pajon A."/>
            <person name="Turner K."/>
            <person name="Parkhill J."/>
            <person name="Bernalier A."/>
        </authorList>
    </citation>
    <scope>NUCLEOTIDE SEQUENCE [LARGE SCALE GENOMIC DNA]</scope>
    <source>
        <strain evidence="1">Type strain: 18P13</strain>
    </source>
</reference>
<proteinExistence type="predicted"/>
<dbReference type="AlphaFoldDB" id="D4LDW2"/>
<name>D4LDW2_RUMC1</name>
<gene>
    <name evidence="1" type="ordered locus">RUM_17410</name>
</gene>
<dbReference type="KEGG" id="rch:RUM_17410"/>
<reference evidence="1" key="2">
    <citation type="submission" date="2010-03" db="EMBL/GenBank/DDBJ databases">
        <authorList>
            <person name="Pajon A."/>
        </authorList>
    </citation>
    <scope>NUCLEOTIDE SEQUENCE</scope>
    <source>
        <strain evidence="1">Type strain: 18P13</strain>
    </source>
</reference>
<evidence type="ECO:0000313" key="1">
    <source>
        <dbReference type="EMBL" id="CBL17807.1"/>
    </source>
</evidence>
<accession>D4LDW2</accession>
<dbReference type="BioCyc" id="RCHA213810:RUM_RS08460-MONOMER"/>
<dbReference type="GeneID" id="83156434"/>
<dbReference type="HOGENOM" id="CLU_2495975_0_0_9"/>
<organism evidence="1 2">
    <name type="scientific">Ruminococcus champanellensis (strain DSM 18848 / JCM 17042 / KCTC 15320 / 18P13)</name>
    <dbReference type="NCBI Taxonomy" id="213810"/>
    <lineage>
        <taxon>Bacteria</taxon>
        <taxon>Bacillati</taxon>
        <taxon>Bacillota</taxon>
        <taxon>Clostridia</taxon>
        <taxon>Eubacteriales</taxon>
        <taxon>Oscillospiraceae</taxon>
        <taxon>Ruminococcus</taxon>
    </lineage>
</organism>
<dbReference type="EMBL" id="FP929052">
    <property type="protein sequence ID" value="CBL17807.1"/>
    <property type="molecule type" value="Genomic_DNA"/>
</dbReference>